<feature type="transmembrane region" description="Helical" evidence="3">
    <location>
        <begin position="78"/>
        <end position="99"/>
    </location>
</feature>
<dbReference type="PANTHER" id="PTHR34295">
    <property type="entry name" value="BIOTIN TRANSPORTER BIOY"/>
    <property type="match status" value="1"/>
</dbReference>
<name>A0A101HYK6_UNCT6</name>
<dbReference type="Proteomes" id="UP000053467">
    <property type="component" value="Unassembled WGS sequence"/>
</dbReference>
<dbReference type="EMBL" id="LGGX01000044">
    <property type="protein sequence ID" value="KUK85757.1"/>
    <property type="molecule type" value="Genomic_DNA"/>
</dbReference>
<feature type="transmembrane region" description="Helical" evidence="3">
    <location>
        <begin position="111"/>
        <end position="135"/>
    </location>
</feature>
<evidence type="ECO:0000313" key="5">
    <source>
        <dbReference type="Proteomes" id="UP000053467"/>
    </source>
</evidence>
<feature type="transmembrane region" description="Helical" evidence="3">
    <location>
        <begin position="12"/>
        <end position="34"/>
    </location>
</feature>
<feature type="transmembrane region" description="Helical" evidence="3">
    <location>
        <begin position="147"/>
        <end position="170"/>
    </location>
</feature>
<comment type="similarity">
    <text evidence="1 2">Belongs to the BioY family.</text>
</comment>
<dbReference type="AlphaFoldDB" id="A0A101HYK6"/>
<comment type="subcellular location">
    <subcellularLocation>
        <location evidence="2">Cell membrane</location>
        <topology evidence="2">Multi-pass membrane protein</topology>
    </subcellularLocation>
</comment>
<keyword evidence="3" id="KW-1133">Transmembrane helix</keyword>
<keyword evidence="3" id="KW-0812">Transmembrane</keyword>
<proteinExistence type="inferred from homology"/>
<evidence type="ECO:0000256" key="2">
    <source>
        <dbReference type="PIRNR" id="PIRNR016661"/>
    </source>
</evidence>
<evidence type="ECO:0000256" key="3">
    <source>
        <dbReference type="SAM" id="Phobius"/>
    </source>
</evidence>
<dbReference type="GO" id="GO:0005886">
    <property type="term" value="C:plasma membrane"/>
    <property type="evidence" value="ECO:0007669"/>
    <property type="project" value="UniProtKB-SubCell"/>
</dbReference>
<keyword evidence="2" id="KW-0813">Transport</keyword>
<evidence type="ECO:0000256" key="1">
    <source>
        <dbReference type="ARBA" id="ARBA00010692"/>
    </source>
</evidence>
<keyword evidence="2 3" id="KW-0472">Membrane</keyword>
<accession>A0A101HYK6</accession>
<dbReference type="Gene3D" id="1.10.1760.20">
    <property type="match status" value="1"/>
</dbReference>
<protein>
    <recommendedName>
        <fullName evidence="2">Biotin transporter</fullName>
    </recommendedName>
</protein>
<gene>
    <name evidence="4" type="ORF">XE03_1911</name>
</gene>
<dbReference type="InterPro" id="IPR003784">
    <property type="entry name" value="BioY"/>
</dbReference>
<dbReference type="PANTHER" id="PTHR34295:SF1">
    <property type="entry name" value="BIOTIN TRANSPORTER BIOY"/>
    <property type="match status" value="1"/>
</dbReference>
<dbReference type="Pfam" id="PF02632">
    <property type="entry name" value="BioY"/>
    <property type="match status" value="1"/>
</dbReference>
<dbReference type="PIRSF" id="PIRSF016661">
    <property type="entry name" value="BioY"/>
    <property type="match status" value="1"/>
</dbReference>
<comment type="caution">
    <text evidence="4">The sequence shown here is derived from an EMBL/GenBank/DDBJ whole genome shotgun (WGS) entry which is preliminary data.</text>
</comment>
<dbReference type="PATRIC" id="fig|1635277.3.peg.796"/>
<reference evidence="5" key="1">
    <citation type="journal article" date="2015" name="MBio">
        <title>Genome-Resolved Metagenomic Analysis Reveals Roles for Candidate Phyla and Other Microbial Community Members in Biogeochemical Transformations in Oil Reservoirs.</title>
        <authorList>
            <person name="Hu P."/>
            <person name="Tom L."/>
            <person name="Singh A."/>
            <person name="Thomas B.C."/>
            <person name="Baker B.J."/>
            <person name="Piceno Y.M."/>
            <person name="Andersen G.L."/>
            <person name="Banfield J.F."/>
        </authorList>
    </citation>
    <scope>NUCLEOTIDE SEQUENCE [LARGE SCALE GENOMIC DNA]</scope>
</reference>
<evidence type="ECO:0000313" key="4">
    <source>
        <dbReference type="EMBL" id="KUK85757.1"/>
    </source>
</evidence>
<dbReference type="GO" id="GO:0015225">
    <property type="term" value="F:biotin transmembrane transporter activity"/>
    <property type="evidence" value="ECO:0007669"/>
    <property type="project" value="UniProtKB-UniRule"/>
</dbReference>
<sequence>MGKITIYQMILISLFAALTAVGAFISIPIGLVPISLQNLFTFLAGMVLGSKLGTLSQLIYVLLGAVGLPVFSGFRGGIGVLFGPTGGFLIGFIISAYLIGKLTENLKEAKIFPYFTIGLLGAFLIYLFGVAQLLIITKIGIKEAIMVGVIPFLAGDLLKVIAAAFIAVRLKLVVSVSEL</sequence>
<feature type="transmembrane region" description="Helical" evidence="3">
    <location>
        <begin position="54"/>
        <end position="71"/>
    </location>
</feature>
<organism evidence="4 5">
    <name type="scientific">candidate division TA06 bacterium 34_109</name>
    <dbReference type="NCBI Taxonomy" id="1635277"/>
    <lineage>
        <taxon>Bacteria</taxon>
        <taxon>Bacteria division TA06</taxon>
    </lineage>
</organism>
<keyword evidence="2" id="KW-1003">Cell membrane</keyword>